<accession>A0A381YZF7</accession>
<reference evidence="1" key="1">
    <citation type="submission" date="2018-05" db="EMBL/GenBank/DDBJ databases">
        <authorList>
            <person name="Lanie J.A."/>
            <person name="Ng W.-L."/>
            <person name="Kazmierczak K.M."/>
            <person name="Andrzejewski T.M."/>
            <person name="Davidsen T.M."/>
            <person name="Wayne K.J."/>
            <person name="Tettelin H."/>
            <person name="Glass J.I."/>
            <person name="Rusch D."/>
            <person name="Podicherti R."/>
            <person name="Tsui H.-C.T."/>
            <person name="Winkler M.E."/>
        </authorList>
    </citation>
    <scope>NUCLEOTIDE SEQUENCE</scope>
</reference>
<dbReference type="AlphaFoldDB" id="A0A381YZF7"/>
<proteinExistence type="predicted"/>
<sequence>MLEHNGIRWGYVFLKASSYLGTDEFQDLMVQAVEMFLAGETERNVKGSEYEGRLYTEQRYELIGTMGGQRFDADLETSRGHDNASFLVNEQTKGVGAAISLN</sequence>
<protein>
    <submittedName>
        <fullName evidence="1">Uncharacterized protein</fullName>
    </submittedName>
</protein>
<organism evidence="1">
    <name type="scientific">marine metagenome</name>
    <dbReference type="NCBI Taxonomy" id="408172"/>
    <lineage>
        <taxon>unclassified sequences</taxon>
        <taxon>metagenomes</taxon>
        <taxon>ecological metagenomes</taxon>
    </lineage>
</organism>
<dbReference type="EMBL" id="UINC01019446">
    <property type="protein sequence ID" value="SVA82329.1"/>
    <property type="molecule type" value="Genomic_DNA"/>
</dbReference>
<name>A0A381YZF7_9ZZZZ</name>
<gene>
    <name evidence="1" type="ORF">METZ01_LOCUS135183</name>
</gene>
<evidence type="ECO:0000313" key="1">
    <source>
        <dbReference type="EMBL" id="SVA82329.1"/>
    </source>
</evidence>